<protein>
    <submittedName>
        <fullName evidence="2">Uncharacterized protein</fullName>
    </submittedName>
</protein>
<comment type="caution">
    <text evidence="2">The sequence shown here is derived from an EMBL/GenBank/DDBJ whole genome shotgun (WGS) entry which is preliminary data.</text>
</comment>
<accession>A0A426T5C6</accession>
<sequence length="71" mass="7969">MGLTVQCTVKGWRQDLRSKSQQFVFYTPNLTITTVANKVRSISNLQRFPEPLELCGGGSLKGLGDLLKWEI</sequence>
<evidence type="ECO:0000313" key="3">
    <source>
        <dbReference type="Proteomes" id="UP000273973"/>
    </source>
</evidence>
<reference evidence="2 3" key="2">
    <citation type="submission" date="2018-11" db="EMBL/GenBank/DDBJ databases">
        <authorList>
            <person name="Stevens M.J."/>
            <person name="Cernela N."/>
            <person name="Spoerry Serrano N."/>
            <person name="Schmitt S."/>
            <person name="Schrenzel J."/>
            <person name="Stephan R."/>
        </authorList>
    </citation>
    <scope>NUCLEOTIDE SEQUENCE [LARGE SCALE GENOMIC DNA]</scope>
    <source>
        <strain evidence="2 3">SS1014</strain>
    </source>
</reference>
<dbReference type="EMBL" id="RRZQ01000006">
    <property type="protein sequence ID" value="RRN50335.1"/>
    <property type="molecule type" value="Genomic_DNA"/>
</dbReference>
<gene>
    <name evidence="1" type="ORF">EI219_04620</name>
    <name evidence="2" type="ORF">EJA00_04840</name>
</gene>
<reference evidence="2 3" key="3">
    <citation type="submission" date="2018-12" db="EMBL/GenBank/DDBJ databases">
        <title>Whole-genome sequences of fifteen clinical Streptococcus suis strains isolated from pigs between 2006 and 2018.</title>
        <authorList>
            <person name="Stevens M.J.A."/>
            <person name="Cernela N."/>
            <person name="Spoerry Serrano N."/>
            <person name="Schmitt S."/>
            <person name="Schrenzel J."/>
            <person name="Stephan R."/>
        </authorList>
    </citation>
    <scope>NUCLEOTIDE SEQUENCE [LARGE SCALE GENOMIC DNA]</scope>
    <source>
        <strain evidence="2 3">SS1014</strain>
    </source>
</reference>
<evidence type="ECO:0000313" key="4">
    <source>
        <dbReference type="Proteomes" id="UP000281324"/>
    </source>
</evidence>
<dbReference type="AlphaFoldDB" id="A0A426T5C6"/>
<reference evidence="1 4" key="1">
    <citation type="submission" date="2018-11" db="EMBL/GenBank/DDBJ databases">
        <title>Changes in penicillin susceptibility of Streptococcus suis isolates by amino acid alterations in the penicillin-binding protein.</title>
        <authorList>
            <person name="Niemann L."/>
            <person name="Eichhorn I."/>
        </authorList>
    </citation>
    <scope>NUCLEOTIDE SEQUENCE [LARGE SCALE GENOMIC DNA]</scope>
    <source>
        <strain evidence="1 4">IMT40201</strain>
    </source>
</reference>
<dbReference type="Proteomes" id="UP000281324">
    <property type="component" value="Unassembled WGS sequence"/>
</dbReference>
<evidence type="ECO:0000313" key="1">
    <source>
        <dbReference type="EMBL" id="RRN50335.1"/>
    </source>
</evidence>
<organism evidence="2 3">
    <name type="scientific">Streptococcus suis</name>
    <dbReference type="NCBI Taxonomy" id="1307"/>
    <lineage>
        <taxon>Bacteria</taxon>
        <taxon>Bacillati</taxon>
        <taxon>Bacillota</taxon>
        <taxon>Bacilli</taxon>
        <taxon>Lactobacillales</taxon>
        <taxon>Streptococcaceae</taxon>
        <taxon>Streptococcus</taxon>
    </lineage>
</organism>
<dbReference type="EMBL" id="RSDG01000024">
    <property type="protein sequence ID" value="RRR49147.1"/>
    <property type="molecule type" value="Genomic_DNA"/>
</dbReference>
<dbReference type="Proteomes" id="UP000273973">
    <property type="component" value="Unassembled WGS sequence"/>
</dbReference>
<proteinExistence type="predicted"/>
<evidence type="ECO:0000313" key="2">
    <source>
        <dbReference type="EMBL" id="RRR49147.1"/>
    </source>
</evidence>
<name>A0A426T5C6_STRSU</name>